<accession>A0A6A5SV22</accession>
<evidence type="ECO:0000256" key="1">
    <source>
        <dbReference type="SAM" id="MobiDB-lite"/>
    </source>
</evidence>
<dbReference type="AlphaFoldDB" id="A0A6A5SV22"/>
<dbReference type="OrthoDB" id="3223806at2759"/>
<evidence type="ECO:0000313" key="3">
    <source>
        <dbReference type="Proteomes" id="UP000800038"/>
    </source>
</evidence>
<reference evidence="2" key="1">
    <citation type="journal article" date="2020" name="Stud. Mycol.">
        <title>101 Dothideomycetes genomes: a test case for predicting lifestyles and emergence of pathogens.</title>
        <authorList>
            <person name="Haridas S."/>
            <person name="Albert R."/>
            <person name="Binder M."/>
            <person name="Bloem J."/>
            <person name="Labutti K."/>
            <person name="Salamov A."/>
            <person name="Andreopoulos B."/>
            <person name="Baker S."/>
            <person name="Barry K."/>
            <person name="Bills G."/>
            <person name="Bluhm B."/>
            <person name="Cannon C."/>
            <person name="Castanera R."/>
            <person name="Culley D."/>
            <person name="Daum C."/>
            <person name="Ezra D."/>
            <person name="Gonzalez J."/>
            <person name="Henrissat B."/>
            <person name="Kuo A."/>
            <person name="Liang C."/>
            <person name="Lipzen A."/>
            <person name="Lutzoni F."/>
            <person name="Magnuson J."/>
            <person name="Mondo S."/>
            <person name="Nolan M."/>
            <person name="Ohm R."/>
            <person name="Pangilinan J."/>
            <person name="Park H.-J."/>
            <person name="Ramirez L."/>
            <person name="Alfaro M."/>
            <person name="Sun H."/>
            <person name="Tritt A."/>
            <person name="Yoshinaga Y."/>
            <person name="Zwiers L.-H."/>
            <person name="Turgeon B."/>
            <person name="Goodwin S."/>
            <person name="Spatafora J."/>
            <person name="Crous P."/>
            <person name="Grigoriev I."/>
        </authorList>
    </citation>
    <scope>NUCLEOTIDE SEQUENCE</scope>
    <source>
        <strain evidence="2">CBS 161.51</strain>
    </source>
</reference>
<dbReference type="EMBL" id="ML976019">
    <property type="protein sequence ID" value="KAF1944053.1"/>
    <property type="molecule type" value="Genomic_DNA"/>
</dbReference>
<sequence>MTDLDIPSNHSAFTKPSAGYGGAAWSLLTGKEPYIWIVNSHTEAITIVVSKFKPNRIIAGMGANGGPGGGWVDIQSDASTP</sequence>
<organism evidence="2 3">
    <name type="scientific">Clathrospora elynae</name>
    <dbReference type="NCBI Taxonomy" id="706981"/>
    <lineage>
        <taxon>Eukaryota</taxon>
        <taxon>Fungi</taxon>
        <taxon>Dikarya</taxon>
        <taxon>Ascomycota</taxon>
        <taxon>Pezizomycotina</taxon>
        <taxon>Dothideomycetes</taxon>
        <taxon>Pleosporomycetidae</taxon>
        <taxon>Pleosporales</taxon>
        <taxon>Diademaceae</taxon>
        <taxon>Clathrospora</taxon>
    </lineage>
</organism>
<name>A0A6A5SV22_9PLEO</name>
<dbReference type="Proteomes" id="UP000800038">
    <property type="component" value="Unassembled WGS sequence"/>
</dbReference>
<keyword evidence="3" id="KW-1185">Reference proteome</keyword>
<gene>
    <name evidence="2" type="ORF">EJ02DRAFT_432620</name>
</gene>
<evidence type="ECO:0000313" key="2">
    <source>
        <dbReference type="EMBL" id="KAF1944053.1"/>
    </source>
</evidence>
<protein>
    <submittedName>
        <fullName evidence="2">Uncharacterized protein</fullName>
    </submittedName>
</protein>
<feature type="region of interest" description="Disordered" evidence="1">
    <location>
        <begin position="1"/>
        <end position="20"/>
    </location>
</feature>
<proteinExistence type="predicted"/>